<gene>
    <name evidence="1" type="ORF">VNO77_39378</name>
</gene>
<evidence type="ECO:0000313" key="1">
    <source>
        <dbReference type="EMBL" id="KAK7314166.1"/>
    </source>
</evidence>
<dbReference type="Proteomes" id="UP001367508">
    <property type="component" value="Unassembled WGS sequence"/>
</dbReference>
<organism evidence="1 2">
    <name type="scientific">Canavalia gladiata</name>
    <name type="common">Sword bean</name>
    <name type="synonym">Dolichos gladiatus</name>
    <dbReference type="NCBI Taxonomy" id="3824"/>
    <lineage>
        <taxon>Eukaryota</taxon>
        <taxon>Viridiplantae</taxon>
        <taxon>Streptophyta</taxon>
        <taxon>Embryophyta</taxon>
        <taxon>Tracheophyta</taxon>
        <taxon>Spermatophyta</taxon>
        <taxon>Magnoliopsida</taxon>
        <taxon>eudicotyledons</taxon>
        <taxon>Gunneridae</taxon>
        <taxon>Pentapetalae</taxon>
        <taxon>rosids</taxon>
        <taxon>fabids</taxon>
        <taxon>Fabales</taxon>
        <taxon>Fabaceae</taxon>
        <taxon>Papilionoideae</taxon>
        <taxon>50 kb inversion clade</taxon>
        <taxon>NPAAA clade</taxon>
        <taxon>indigoferoid/millettioid clade</taxon>
        <taxon>Phaseoleae</taxon>
        <taxon>Canavalia</taxon>
    </lineage>
</organism>
<protein>
    <submittedName>
        <fullName evidence="1">Uncharacterized protein</fullName>
    </submittedName>
</protein>
<reference evidence="1 2" key="1">
    <citation type="submission" date="2024-01" db="EMBL/GenBank/DDBJ databases">
        <title>The genomes of 5 underutilized Papilionoideae crops provide insights into root nodulation and disease resistanc.</title>
        <authorList>
            <person name="Jiang F."/>
        </authorList>
    </citation>
    <scope>NUCLEOTIDE SEQUENCE [LARGE SCALE GENOMIC DNA]</scope>
    <source>
        <strain evidence="1">LVBAO_FW01</strain>
        <tissue evidence="1">Leaves</tissue>
    </source>
</reference>
<keyword evidence="2" id="KW-1185">Reference proteome</keyword>
<dbReference type="EMBL" id="JAYMYQ010000009">
    <property type="protein sequence ID" value="KAK7314166.1"/>
    <property type="molecule type" value="Genomic_DNA"/>
</dbReference>
<evidence type="ECO:0000313" key="2">
    <source>
        <dbReference type="Proteomes" id="UP001367508"/>
    </source>
</evidence>
<sequence>MKEKVSWQHSFQLWVQTIDIYKKQEAMWERKHELAVDKIFAMCCTLEVRYRSIGSASIAQVYKRFIDDNLTPRLEGQTVASKALNLDGKQGLREWLVRIC</sequence>
<name>A0AAN9PX31_CANGL</name>
<comment type="caution">
    <text evidence="1">The sequence shown here is derived from an EMBL/GenBank/DDBJ whole genome shotgun (WGS) entry which is preliminary data.</text>
</comment>
<dbReference type="AlphaFoldDB" id="A0AAN9PX31"/>
<proteinExistence type="predicted"/>
<accession>A0AAN9PX31</accession>